<dbReference type="RefSeq" id="WP_085496027.1">
    <property type="nucleotide sequence ID" value="NZ_FXAO01000001.1"/>
</dbReference>
<accession>A0A1X7IBP7</accession>
<dbReference type="Proteomes" id="UP000193420">
    <property type="component" value="Unassembled WGS sequence"/>
</dbReference>
<reference evidence="2" key="1">
    <citation type="submission" date="2017-04" db="EMBL/GenBank/DDBJ databases">
        <authorList>
            <person name="Varghese N."/>
            <person name="Submissions S."/>
        </authorList>
    </citation>
    <scope>NUCLEOTIDE SEQUENCE [LARGE SCALE GENOMIC DNA]</scope>
    <source>
        <strain evidence="2">DSM 19835</strain>
    </source>
</reference>
<protein>
    <recommendedName>
        <fullName evidence="3">ERAP1-like C-terminal domain-containing protein</fullName>
    </recommendedName>
</protein>
<name>A0A1X7IBP7_9FLAO</name>
<organism evidence="1 2">
    <name type="scientific">Arenibacter troitsensis</name>
    <dbReference type="NCBI Taxonomy" id="188872"/>
    <lineage>
        <taxon>Bacteria</taxon>
        <taxon>Pseudomonadati</taxon>
        <taxon>Bacteroidota</taxon>
        <taxon>Flavobacteriia</taxon>
        <taxon>Flavobacteriales</taxon>
        <taxon>Flavobacteriaceae</taxon>
        <taxon>Arenibacter</taxon>
    </lineage>
</organism>
<evidence type="ECO:0000313" key="1">
    <source>
        <dbReference type="EMBL" id="SMG11623.1"/>
    </source>
</evidence>
<dbReference type="EMBL" id="FXAO01000001">
    <property type="protein sequence ID" value="SMG11623.1"/>
    <property type="molecule type" value="Genomic_DNA"/>
</dbReference>
<keyword evidence="2" id="KW-1185">Reference proteome</keyword>
<dbReference type="STRING" id="188872.SAMN03080602_00620"/>
<sequence length="285" mass="33035">MLFENIGAQLLKILEDNVDKENKQWLLSKIEGIVESESTKDLYLTYSLVPTKIRSEKDLSLVLDDKELKAYLEIQHANLQQIGRIYLLYKVLEAKEDFFKAKVANIIEVADKSELETFLKFLVLLPHPENYKVQAVEALRTNISTVFDAIALNNPYPALYFNEQQWNQMYLKAAFMQQNLNEIVQVEKRGNKELARIISDYAHERWAASREIDPCFWRPVSNFMNEKIIKDMKRLFSSDNIAERKAAALCCYHSNSSEAKEILASFTELINGIENGSITWQNIKE</sequence>
<dbReference type="AlphaFoldDB" id="A0A1X7IBP7"/>
<gene>
    <name evidence="1" type="ORF">SAMN03080602_00620</name>
</gene>
<dbReference type="NCBIfam" id="NF035938">
    <property type="entry name" value="EboA_domain"/>
    <property type="match status" value="1"/>
</dbReference>
<dbReference type="OrthoDB" id="325673at2"/>
<evidence type="ECO:0000313" key="2">
    <source>
        <dbReference type="Proteomes" id="UP000193420"/>
    </source>
</evidence>
<evidence type="ECO:0008006" key="3">
    <source>
        <dbReference type="Google" id="ProtNLM"/>
    </source>
</evidence>
<dbReference type="InterPro" id="IPR047715">
    <property type="entry name" value="EboA_dom"/>
</dbReference>
<proteinExistence type="predicted"/>